<protein>
    <submittedName>
        <fullName evidence="1">Uncharacterized protein</fullName>
    </submittedName>
</protein>
<sequence>MPSYFSKPTKIMRSKASLSLRLGS</sequence>
<dbReference type="AlphaFoldDB" id="A0A0K2VB86"/>
<proteinExistence type="predicted"/>
<organism evidence="1">
    <name type="scientific">Lepeophtheirus salmonis</name>
    <name type="common">Salmon louse</name>
    <name type="synonym">Caligus salmonis</name>
    <dbReference type="NCBI Taxonomy" id="72036"/>
    <lineage>
        <taxon>Eukaryota</taxon>
        <taxon>Metazoa</taxon>
        <taxon>Ecdysozoa</taxon>
        <taxon>Arthropoda</taxon>
        <taxon>Crustacea</taxon>
        <taxon>Multicrustacea</taxon>
        <taxon>Hexanauplia</taxon>
        <taxon>Copepoda</taxon>
        <taxon>Siphonostomatoida</taxon>
        <taxon>Caligidae</taxon>
        <taxon>Lepeophtheirus</taxon>
    </lineage>
</organism>
<evidence type="ECO:0000313" key="1">
    <source>
        <dbReference type="EMBL" id="CDW47803.1"/>
    </source>
</evidence>
<dbReference type="EMBL" id="HACA01030442">
    <property type="protein sequence ID" value="CDW47803.1"/>
    <property type="molecule type" value="Transcribed_RNA"/>
</dbReference>
<name>A0A0K2VB86_LEPSM</name>
<reference evidence="1" key="1">
    <citation type="submission" date="2014-05" db="EMBL/GenBank/DDBJ databases">
        <authorList>
            <person name="Chronopoulou M."/>
        </authorList>
    </citation>
    <scope>NUCLEOTIDE SEQUENCE</scope>
    <source>
        <tissue evidence="1">Whole organism</tissue>
    </source>
</reference>
<accession>A0A0K2VB86</accession>